<evidence type="ECO:0000256" key="1">
    <source>
        <dbReference type="ARBA" id="ARBA00022723"/>
    </source>
</evidence>
<dbReference type="Gramene" id="PGSC0003DMT400096417">
    <property type="protein sequence ID" value="PGSC0003DMT400096417"/>
    <property type="gene ID" value="PGSC0003DMG400045988"/>
</dbReference>
<evidence type="ECO:0000259" key="7">
    <source>
        <dbReference type="PROSITE" id="PS51999"/>
    </source>
</evidence>
<keyword evidence="9" id="KW-1185">Reference proteome</keyword>
<dbReference type="HOGENOM" id="CLU_1910357_0_0_1"/>
<dbReference type="eggNOG" id="ENOG502R5TV">
    <property type="taxonomic scope" value="Eukaryota"/>
</dbReference>
<evidence type="ECO:0000256" key="6">
    <source>
        <dbReference type="SAM" id="Phobius"/>
    </source>
</evidence>
<organism evidence="8 9">
    <name type="scientific">Solanum tuberosum</name>
    <name type="common">Potato</name>
    <dbReference type="NCBI Taxonomy" id="4113"/>
    <lineage>
        <taxon>Eukaryota</taxon>
        <taxon>Viridiplantae</taxon>
        <taxon>Streptophyta</taxon>
        <taxon>Embryophyta</taxon>
        <taxon>Tracheophyta</taxon>
        <taxon>Spermatophyta</taxon>
        <taxon>Magnoliopsida</taxon>
        <taxon>eudicotyledons</taxon>
        <taxon>Gunneridae</taxon>
        <taxon>Pentapetalae</taxon>
        <taxon>asterids</taxon>
        <taxon>lamiids</taxon>
        <taxon>Solanales</taxon>
        <taxon>Solanaceae</taxon>
        <taxon>Solanoideae</taxon>
        <taxon>Solaneae</taxon>
        <taxon>Solanum</taxon>
    </lineage>
</organism>
<sequence length="150" mass="17425">MNCQCGIATRIFTAFTLTNAGRCFYKCSKPNGYNCDYWKWVDDPLHSRVTNLIHNFKKENNNLHREKKALETRFTDLEKYLASDIEENNEHQDEISVSKSEEVVVDNEEVVVDKSLIDNNDGIKKSKKKACKMWIVIAMSWCCIATFITF</sequence>
<name>M1DYD7_SOLTU</name>
<evidence type="ECO:0000256" key="4">
    <source>
        <dbReference type="PROSITE-ProRule" id="PRU01343"/>
    </source>
</evidence>
<dbReference type="OMA" id="WIVIAMS"/>
<evidence type="ECO:0000256" key="5">
    <source>
        <dbReference type="SAM" id="Coils"/>
    </source>
</evidence>
<reference evidence="8" key="2">
    <citation type="submission" date="2015-06" db="UniProtKB">
        <authorList>
            <consortium name="EnsemblPlants"/>
        </authorList>
    </citation>
    <scope>IDENTIFICATION</scope>
    <source>
        <strain evidence="8">DM1-3 516 R44</strain>
    </source>
</reference>
<reference evidence="9" key="1">
    <citation type="journal article" date="2011" name="Nature">
        <title>Genome sequence and analysis of the tuber crop potato.</title>
        <authorList>
            <consortium name="The Potato Genome Sequencing Consortium"/>
        </authorList>
    </citation>
    <scope>NUCLEOTIDE SEQUENCE [LARGE SCALE GENOMIC DNA]</scope>
    <source>
        <strain evidence="9">cv. DM1-3 516 R44</strain>
    </source>
</reference>
<dbReference type="PaxDb" id="4113-PGSC0003DMT400096417"/>
<evidence type="ECO:0000313" key="9">
    <source>
        <dbReference type="Proteomes" id="UP000011115"/>
    </source>
</evidence>
<feature type="coiled-coil region" evidence="5">
    <location>
        <begin position="53"/>
        <end position="80"/>
    </location>
</feature>
<dbReference type="AlphaFoldDB" id="M1DYD7"/>
<protein>
    <submittedName>
        <fullName evidence="8">GRF zinc finger family protein</fullName>
    </submittedName>
</protein>
<dbReference type="Proteomes" id="UP000011115">
    <property type="component" value="Unassembled WGS sequence"/>
</dbReference>
<keyword evidence="6" id="KW-0812">Transmembrane</keyword>
<dbReference type="PANTHER" id="PTHR33248">
    <property type="entry name" value="ZINC ION-BINDING PROTEIN"/>
    <property type="match status" value="1"/>
</dbReference>
<evidence type="ECO:0000256" key="3">
    <source>
        <dbReference type="ARBA" id="ARBA00022833"/>
    </source>
</evidence>
<accession>M1DYD7</accession>
<dbReference type="InterPro" id="IPR010666">
    <property type="entry name" value="Znf_GRF"/>
</dbReference>
<keyword evidence="1" id="KW-0479">Metal-binding</keyword>
<keyword evidence="2 4" id="KW-0863">Zinc-finger</keyword>
<dbReference type="InParanoid" id="M1DYD7"/>
<feature type="domain" description="GRF-type" evidence="7">
    <location>
        <begin position="3"/>
        <end position="44"/>
    </location>
</feature>
<evidence type="ECO:0000256" key="2">
    <source>
        <dbReference type="ARBA" id="ARBA00022771"/>
    </source>
</evidence>
<dbReference type="Pfam" id="PF06839">
    <property type="entry name" value="Zn_ribbon_GRF"/>
    <property type="match status" value="1"/>
</dbReference>
<keyword evidence="6" id="KW-0472">Membrane</keyword>
<dbReference type="EnsemblPlants" id="PGSC0003DMT400096417">
    <property type="protein sequence ID" value="PGSC0003DMT400096417"/>
    <property type="gene ID" value="PGSC0003DMG400045988"/>
</dbReference>
<keyword evidence="3" id="KW-0862">Zinc</keyword>
<dbReference type="PROSITE" id="PS51999">
    <property type="entry name" value="ZF_GRF"/>
    <property type="match status" value="1"/>
</dbReference>
<dbReference type="GO" id="GO:0008270">
    <property type="term" value="F:zinc ion binding"/>
    <property type="evidence" value="ECO:0007669"/>
    <property type="project" value="UniProtKB-KW"/>
</dbReference>
<feature type="transmembrane region" description="Helical" evidence="6">
    <location>
        <begin position="133"/>
        <end position="149"/>
    </location>
</feature>
<keyword evidence="5" id="KW-0175">Coiled coil</keyword>
<keyword evidence="6" id="KW-1133">Transmembrane helix</keyword>
<evidence type="ECO:0000313" key="8">
    <source>
        <dbReference type="EnsemblPlants" id="PGSC0003DMT400096417"/>
    </source>
</evidence>
<proteinExistence type="predicted"/>